<keyword evidence="1" id="KW-0812">Transmembrane</keyword>
<dbReference type="AlphaFoldDB" id="A0A146G5F6"/>
<evidence type="ECO:0000313" key="3">
    <source>
        <dbReference type="Proteomes" id="UP000076023"/>
    </source>
</evidence>
<keyword evidence="1" id="KW-0472">Membrane</keyword>
<sequence>MRTAITQRTRGFALVSVLAVLIILTALAVAFLVSSRTNLQVSASGANAVQARLLGDSAVGMVELMLRKATQDPRLLWTSQPGLLRTFDTSGKQTAVYRLYSDNELISPTYNLQGADAVPADWAAQSGVYVDLNAPVAGQYPIADASALNAVAGFTVKNAPATSSNPLPMPVRWLYALSDGSLVAPSSSGGKLKVAGATDKNPIVGRIAYWADDETCKVNVNTAAGDAWNAAAGDFGGFWDTPRSGGKGERSLANFQPARNEFQRYPGHPATTYLSAVFPDLTAAQILGLAPRYDEGGSKSGTQVATGPLPITNQRLLASSDELVFTPDRNLTALNQDVLARARFFLTATSRAPELNPFALPKLSMWPVNASTAPGYRTVFDRLIAFCSTINGHPFYFQRSNSGSATNDIQNIPRNAELLAYLKTLTGKAIPGFGGDFLSKYSADRDQILTEMVDYIRSTNLFDDLLEQETTGSYNYPTSGHQFTSRRLSNREVDFGHGQVVPLRTSNDTMGFGRFFTVSEIAMHFICTADAANAPSNIATDPDSSKVNRTLGGIALQPGQKRVEAALLLELFCPAQGWTAIRGDAQIKVTFENAMTLSGQPLAFPSSGVRRFKAGPKLSNGNTVTTYNGRYWGGFTGIRMVLTGGKIPARGVMPADTGLTSENVYPFVSAPVTIPNAGTMAFSGGKLKIEIFPAGADTNTDPPVQTIRAEFPGAPTLPQPTLVDNAAAGTRENWWTFSSDGAVGNKKGRISIVSNSPGSNEPGKAENPALGAWIRSNDVVISLVPGHGDIRLVAASPEVDRSVFVPLPGYGTNAFSHTLDDSVSTRYLYGYDASGKLVPGANYSSYSQPDFPNLAAAQAAWTTGDWDNGTATVADGPYIGKPDEGNQYRASPSSVPYFDDNEEQEAGGPTFFSPNRLIASPVNFGSLPTGVKAGVPWRTLLFRPDSAHPGAASPADSLLLDFFWMPVVEPYVISEPFSTAGKVNMNYAIAPFSYIKRNTALRAVLRSEQILAIPTSKASSYKSSTSQDSFRRILDVAEQAGADSVSEKTGTLRQFEDRFANGEVFRSPSEICSLYLVPQGTQLTQMKSFWSTNALTGDNSREASYGRIYPRLTTQSNVFTVHYKAQILARPSKGTPVDEWVEDPNKVLAEYQGATTIERYIDAANTTIADPATAFSVQDTGLAPYYLFRRVQHRRFNP</sequence>
<keyword evidence="1" id="KW-1133">Transmembrane helix</keyword>
<proteinExistence type="predicted"/>
<keyword evidence="3" id="KW-1185">Reference proteome</keyword>
<dbReference type="InParanoid" id="A0A146G5F6"/>
<evidence type="ECO:0000313" key="2">
    <source>
        <dbReference type="EMBL" id="GAT32642.1"/>
    </source>
</evidence>
<name>A0A146G5F6_TERSA</name>
<organism evidence="2 3">
    <name type="scientific">Terrimicrobium sacchariphilum</name>
    <dbReference type="NCBI Taxonomy" id="690879"/>
    <lineage>
        <taxon>Bacteria</taxon>
        <taxon>Pseudomonadati</taxon>
        <taxon>Verrucomicrobiota</taxon>
        <taxon>Terrimicrobiia</taxon>
        <taxon>Terrimicrobiales</taxon>
        <taxon>Terrimicrobiaceae</taxon>
        <taxon>Terrimicrobium</taxon>
    </lineage>
</organism>
<gene>
    <name evidence="2" type="ORF">TSACC_21041</name>
</gene>
<feature type="transmembrane region" description="Helical" evidence="1">
    <location>
        <begin position="12"/>
        <end position="33"/>
    </location>
</feature>
<dbReference type="InterPro" id="IPR019840">
    <property type="entry name" value="Verru/Chthon_A"/>
</dbReference>
<accession>A0A146G5F6</accession>
<protein>
    <submittedName>
        <fullName evidence="2">Verru_Chthon cassette protein A</fullName>
    </submittedName>
</protein>
<evidence type="ECO:0000256" key="1">
    <source>
        <dbReference type="SAM" id="Phobius"/>
    </source>
</evidence>
<dbReference type="STRING" id="690879.TSACC_21041"/>
<dbReference type="Proteomes" id="UP000076023">
    <property type="component" value="Unassembled WGS sequence"/>
</dbReference>
<dbReference type="NCBIfam" id="TIGR02600">
    <property type="entry name" value="Verru_Chthon_A"/>
    <property type="match status" value="1"/>
</dbReference>
<comment type="caution">
    <text evidence="2">The sequence shown here is derived from an EMBL/GenBank/DDBJ whole genome shotgun (WGS) entry which is preliminary data.</text>
</comment>
<reference evidence="3" key="1">
    <citation type="journal article" date="2017" name="Genome Announc.">
        <title>Draft Genome Sequence of Terrimicrobium sacchariphilum NM-5T, a Facultative Anaerobic Soil Bacterium of the Class Spartobacteria.</title>
        <authorList>
            <person name="Qiu Y.L."/>
            <person name="Tourlousse D.M."/>
            <person name="Matsuura N."/>
            <person name="Ohashi A."/>
            <person name="Sekiguchi Y."/>
        </authorList>
    </citation>
    <scope>NUCLEOTIDE SEQUENCE [LARGE SCALE GENOMIC DNA]</scope>
    <source>
        <strain evidence="3">NM-5</strain>
    </source>
</reference>
<dbReference type="EMBL" id="BDCO01000002">
    <property type="protein sequence ID" value="GAT32642.1"/>
    <property type="molecule type" value="Genomic_DNA"/>
</dbReference>